<accession>A0A454AP19</accession>
<dbReference type="AlphaFoldDB" id="A0A454AP19"/>
<evidence type="ECO:0000313" key="2">
    <source>
        <dbReference type="Proteomes" id="UP000008713"/>
    </source>
</evidence>
<reference evidence="1 2" key="1">
    <citation type="journal article" date="2011" name="Infect. Immun.">
        <title>Complete genome sequence of Mycoplasma bovis type strain PG45 (ATCC 25523).</title>
        <authorList>
            <person name="Wise K.S."/>
            <person name="Calcutt M.J."/>
            <person name="Foecking M.F."/>
            <person name="Roske K."/>
            <person name="Madupu R."/>
            <person name="Methe B.A."/>
        </authorList>
    </citation>
    <scope>NUCLEOTIDE SEQUENCE [LARGE SCALE GENOMIC DNA]</scope>
    <source>
        <strain evidence="2">ATCC 25523 / DSM 22781 / NCTC 10131 / PG45</strain>
    </source>
</reference>
<dbReference type="EMBL" id="CP002188">
    <property type="protein sequence ID" value="ADR24814.1"/>
    <property type="molecule type" value="Genomic_DNA"/>
</dbReference>
<dbReference type="OrthoDB" id="401424at2"/>
<evidence type="ECO:0000313" key="1">
    <source>
        <dbReference type="EMBL" id="ADR24814.1"/>
    </source>
</evidence>
<dbReference type="Proteomes" id="UP000008713">
    <property type="component" value="Chromosome"/>
</dbReference>
<organism evidence="1 2">
    <name type="scientific">Mycoplasmopsis bovis (strain ATCC 25523 / DSM 22781 / NCTC 10131 / PG45)</name>
    <name type="common">Mycoplasma bovis</name>
    <dbReference type="NCBI Taxonomy" id="289397"/>
    <lineage>
        <taxon>Bacteria</taxon>
        <taxon>Bacillati</taxon>
        <taxon>Mycoplasmatota</taxon>
        <taxon>Mycoplasmoidales</taxon>
        <taxon>Metamycoplasmataceae</taxon>
        <taxon>Mycoplasmopsis</taxon>
    </lineage>
</organism>
<gene>
    <name evidence="1" type="ordered locus">MBOVPG45_0165</name>
</gene>
<protein>
    <submittedName>
        <fullName evidence="1">Uncharacterized protein</fullName>
    </submittedName>
</protein>
<name>A0A454AP19_MYCBG</name>
<sequence length="59" mass="7083">MNCSKKPFKMWINLCYDGKPYHNDNSPYVYAWNYSRDILQNNFKAAYCADEDGEFYLLI</sequence>
<proteinExistence type="predicted"/>
<dbReference type="KEGG" id="mbv:MBOVPG45_0165"/>